<dbReference type="Pfam" id="PF14303">
    <property type="entry name" value="NAM-associated"/>
    <property type="match status" value="1"/>
</dbReference>
<feature type="compositionally biased region" description="Acidic residues" evidence="1">
    <location>
        <begin position="176"/>
        <end position="197"/>
    </location>
</feature>
<dbReference type="EMBL" id="JASMQC010000014">
    <property type="protein sequence ID" value="KAK1940569.1"/>
    <property type="molecule type" value="Genomic_DNA"/>
</dbReference>
<reference evidence="3" key="1">
    <citation type="submission" date="2023-08" db="EMBL/GenBank/DDBJ databases">
        <title>Reference Genome Resource for the Citrus Pathogen Phytophthora citrophthora.</title>
        <authorList>
            <person name="Moller H."/>
            <person name="Coetzee B."/>
            <person name="Rose L.J."/>
            <person name="Van Niekerk J.M."/>
        </authorList>
    </citation>
    <scope>NUCLEOTIDE SEQUENCE</scope>
    <source>
        <strain evidence="3">STE-U-9442</strain>
    </source>
</reference>
<proteinExistence type="predicted"/>
<gene>
    <name evidence="3" type="ORF">P3T76_008020</name>
</gene>
<dbReference type="Proteomes" id="UP001259832">
    <property type="component" value="Unassembled WGS sequence"/>
</dbReference>
<accession>A0AAD9LMS4</accession>
<name>A0AAD9LMS4_9STRA</name>
<feature type="compositionally biased region" description="Basic and acidic residues" evidence="1">
    <location>
        <begin position="201"/>
        <end position="216"/>
    </location>
</feature>
<dbReference type="InterPro" id="IPR029466">
    <property type="entry name" value="NAM-associated_C"/>
</dbReference>
<protein>
    <recommendedName>
        <fullName evidence="2">No apical meristem-associated C-terminal domain-containing protein</fullName>
    </recommendedName>
</protein>
<evidence type="ECO:0000313" key="3">
    <source>
        <dbReference type="EMBL" id="KAK1940569.1"/>
    </source>
</evidence>
<evidence type="ECO:0000256" key="1">
    <source>
        <dbReference type="SAM" id="MobiDB-lite"/>
    </source>
</evidence>
<feature type="compositionally biased region" description="Basic and acidic residues" evidence="1">
    <location>
        <begin position="232"/>
        <end position="250"/>
    </location>
</feature>
<feature type="region of interest" description="Disordered" evidence="1">
    <location>
        <begin position="176"/>
        <end position="263"/>
    </location>
</feature>
<organism evidence="3 4">
    <name type="scientific">Phytophthora citrophthora</name>
    <dbReference type="NCBI Taxonomy" id="4793"/>
    <lineage>
        <taxon>Eukaryota</taxon>
        <taxon>Sar</taxon>
        <taxon>Stramenopiles</taxon>
        <taxon>Oomycota</taxon>
        <taxon>Peronosporomycetes</taxon>
        <taxon>Peronosporales</taxon>
        <taxon>Peronosporaceae</taxon>
        <taxon>Phytophthora</taxon>
    </lineage>
</organism>
<sequence>MVLQQPPSMARKGSKSCDVNARKSLPKEFNANEQEWLSRAWIKVANETVQHDVDLTKAVIADYTQEMSKSFWELVEKEYANIAPKKRFREAEALFSQWDAMLPDLTDFLGAFMHVQEGVDERTGQDAENNREMVLTSVRKAFYEKHDYEFQYEVTTRLLVLHGHWRDVLKPLLIPDDEGRDEEEDGRDETTAEDPESSNDSTEKSESEEFTPRNDESESDSSSDCQMYESVEALKAKEADKGVTRPRSEQSSENEDDSTDRQRRQRLNAVGDAIFRSEMQFSEAISAKQVEVMERQLDWEIMTRSGEGLSDEAAEYIRLQRAQILQKIRKQSEEVQD</sequence>
<evidence type="ECO:0000259" key="2">
    <source>
        <dbReference type="Pfam" id="PF14303"/>
    </source>
</evidence>
<feature type="domain" description="No apical meristem-associated C-terminal" evidence="2">
    <location>
        <begin position="193"/>
        <end position="324"/>
    </location>
</feature>
<comment type="caution">
    <text evidence="3">The sequence shown here is derived from an EMBL/GenBank/DDBJ whole genome shotgun (WGS) entry which is preliminary data.</text>
</comment>
<evidence type="ECO:0000313" key="4">
    <source>
        <dbReference type="Proteomes" id="UP001259832"/>
    </source>
</evidence>
<dbReference type="AlphaFoldDB" id="A0AAD9LMS4"/>
<keyword evidence="4" id="KW-1185">Reference proteome</keyword>